<accession>A0A8T1YAY0</accession>
<dbReference type="GO" id="GO:0006952">
    <property type="term" value="P:defense response"/>
    <property type="evidence" value="ECO:0007669"/>
    <property type="project" value="InterPro"/>
</dbReference>
<dbReference type="Pfam" id="PF02362">
    <property type="entry name" value="B3"/>
    <property type="match status" value="1"/>
</dbReference>
<evidence type="ECO:0000256" key="1">
    <source>
        <dbReference type="ARBA" id="ARBA00022614"/>
    </source>
</evidence>
<dbReference type="PANTHER" id="PTHR11017">
    <property type="entry name" value="LEUCINE-RICH REPEAT-CONTAINING PROTEIN"/>
    <property type="match status" value="1"/>
</dbReference>
<dbReference type="Pfam" id="PF23282">
    <property type="entry name" value="WHD_ROQ1"/>
    <property type="match status" value="1"/>
</dbReference>
<protein>
    <submittedName>
        <fullName evidence="8">DNA-binding pseudobarrel domain superfamily</fullName>
    </submittedName>
</protein>
<dbReference type="InterPro" id="IPR011713">
    <property type="entry name" value="Leu-rich_rpt_3"/>
</dbReference>
<feature type="domain" description="C3H1-type" evidence="5">
    <location>
        <begin position="1121"/>
        <end position="1149"/>
    </location>
</feature>
<dbReference type="CDD" id="cd10017">
    <property type="entry name" value="B3_DNA"/>
    <property type="match status" value="1"/>
</dbReference>
<gene>
    <name evidence="8" type="ORF">ISN45_Aa07g022280</name>
</gene>
<dbReference type="GO" id="GO:0003677">
    <property type="term" value="F:DNA binding"/>
    <property type="evidence" value="ECO:0007669"/>
    <property type="project" value="UniProtKB-KW"/>
</dbReference>
<dbReference type="FunFam" id="3.80.10.10:FF:000386">
    <property type="entry name" value="Disease resistance protein RPS4"/>
    <property type="match status" value="1"/>
</dbReference>
<comment type="caution">
    <text evidence="8">The sequence shown here is derived from an EMBL/GenBank/DDBJ whole genome shotgun (WGS) entry which is preliminary data.</text>
</comment>
<keyword evidence="3" id="KW-0863">Zinc-finger</keyword>
<dbReference type="InterPro" id="IPR002182">
    <property type="entry name" value="NB-ARC"/>
</dbReference>
<dbReference type="GO" id="GO:0008270">
    <property type="term" value="F:zinc ion binding"/>
    <property type="evidence" value="ECO:0007669"/>
    <property type="project" value="UniProtKB-KW"/>
</dbReference>
<dbReference type="Proteomes" id="UP000694240">
    <property type="component" value="Chromosome 12"/>
</dbReference>
<dbReference type="Pfam" id="PF00931">
    <property type="entry name" value="NB-ARC"/>
    <property type="match status" value="1"/>
</dbReference>
<keyword evidence="2" id="KW-0677">Repeat</keyword>
<dbReference type="GO" id="GO:0007165">
    <property type="term" value="P:signal transduction"/>
    <property type="evidence" value="ECO:0007669"/>
    <property type="project" value="InterPro"/>
</dbReference>
<dbReference type="Pfam" id="PF01582">
    <property type="entry name" value="TIR"/>
    <property type="match status" value="1"/>
</dbReference>
<sequence>MEEWEAFCEFLSNQQPPRSLSESTADDAIEFLISLPTDRIDYVFSRLSAACFEEIDGFQNENPFGSPIVGTYLKKLLKEKASEKEYGEKKLTYQIFPGGYQSGITGPHDDDKKVLFEKCLTAYDFGSLVVAADKDAGKQIFRGTDSLLQVEDEAGKLWLFGLSYLKVSQSYEFIKGWSSYVKEKQLGAGDFVFFEQNCTDSRLFIGWRRCDAGIAPGYDAYESSQRAVVIPTSPAIPKGKLDLREKLKEIETSFQQSIPVVEPVLVISCGDQDSEETYFISCISNELCMRGFAPCRYDLTRSLITGNIEMLHRSRACIMIISKNYACSRECLAEIMVIMEHIKERNVALLPVYFKVTLSDIWGQSGPFGTVSLLLRSSAQASQFQEWRVAMIELTSTDEYLFVKGEEVMLAKNIVRDVYLLLSSETYGVKLPLESILTLLDCPQPSAPQIVGLWGMAGIGKTTIAREIFRTQAERYDVSFFLPDFDLMCQTKGLSHLRDEFFSKIFGEEKVFVDTCDTKLSFTTGRFLDKKVLVVLDGVSNARDAEVLLGGFGWFSGGHTIMLTSRNKQVLVQCRAKELYEIPKLSNSESYRFCRQHAPEKYWMRRMSLISKLVNYASGIPLALRVLILFIQKLYFRNEKDYLRILRQNLPSEIQDAFRRSFNGLDDNEKDIYLDLACFFRGEDKDHVVNILDGCGFFTDLGIYGLIDESLISLVDNKIEISNIFQDTGQFVICQEDNEAGKRSRLWESDDIVDVLTNNSGTEAIEGIFLDMSGLTLELNPTVFEKMYRLRLLKLHCLTSENCCNLRLPQGLCSLPDELRLLHWERYPLRSLPRNFNPKHLVELNMPYSNIKKLWKGTKNLEKLKRIILSHCRQLAKFPRLSKARNLEHIDLEGCTSLVKVTSSILHHHKLTFLSLKDCSHLRIMPATVHLESLEVLNLSGCSELEDFQGFSPNLRELYLAGTAIREMPSSISDLTRLVILDLENCNRLQHLPPEISNLQAVATLNSKRPASSMDPGDLSSVEHMAPPYKKCRFKRVIETVILSLRKRKREKSVSSATNLSEVQLGSAPTSVSTFWDFHVLSEGPGEPDSYYMQTGKCHHPRDRDTNVPESSLSSIGLPLRIGKPVCASYFHTGNCSSGPTCSFDHPTLVSTHKNTSSMASETLHLNPLGFSSSLGASSSDIVEASTKKSRIYKNTSSTATETPQSNPLRFSSPIGDSSSELLETSTKRTVLHKNTPSMASETPHSNPLKFSSSIGDSSSELVETSDKKPIIHKNTPSMASETPHLKSLGLSSSLGALSSELVEASTVSEVTQETVSRDIIDSWDEDLEYLWRF</sequence>
<dbReference type="InterPro" id="IPR003340">
    <property type="entry name" value="B3_DNA-bd"/>
</dbReference>
<evidence type="ECO:0000313" key="8">
    <source>
        <dbReference type="EMBL" id="KAG7542229.1"/>
    </source>
</evidence>
<name>A0A8T1YAY0_9BRAS</name>
<dbReference type="PROSITE" id="PS50103">
    <property type="entry name" value="ZF_C3H1"/>
    <property type="match status" value="1"/>
</dbReference>
<dbReference type="Pfam" id="PF07725">
    <property type="entry name" value="LRR_3"/>
    <property type="match status" value="1"/>
</dbReference>
<feature type="zinc finger region" description="C3H1-type" evidence="3">
    <location>
        <begin position="1121"/>
        <end position="1149"/>
    </location>
</feature>
<proteinExistence type="predicted"/>
<dbReference type="GO" id="GO:0043531">
    <property type="term" value="F:ADP binding"/>
    <property type="evidence" value="ECO:0007669"/>
    <property type="project" value="InterPro"/>
</dbReference>
<dbReference type="PANTHER" id="PTHR11017:SF278">
    <property type="entry name" value="SERINE_THREONINE-PROTEIN PHOSPHATASE 1 REGULATORY SUBUNIT 10"/>
    <property type="match status" value="1"/>
</dbReference>
<dbReference type="PROSITE" id="PS50863">
    <property type="entry name" value="B3"/>
    <property type="match status" value="1"/>
</dbReference>
<evidence type="ECO:0000259" key="6">
    <source>
        <dbReference type="PROSITE" id="PS50104"/>
    </source>
</evidence>
<keyword evidence="3" id="KW-0862">Zinc</keyword>
<dbReference type="InterPro" id="IPR058192">
    <property type="entry name" value="WHD_ROQ1-like"/>
</dbReference>
<feature type="region of interest" description="Disordered" evidence="4">
    <location>
        <begin position="1193"/>
        <end position="1223"/>
    </location>
</feature>
<keyword evidence="9" id="KW-1185">Reference proteome</keyword>
<dbReference type="InterPro" id="IPR044974">
    <property type="entry name" value="Disease_R_plants"/>
</dbReference>
<keyword evidence="1" id="KW-0433">Leucine-rich repeat</keyword>
<keyword evidence="3" id="KW-0479">Metal-binding</keyword>
<organism evidence="8 9">
    <name type="scientific">Arabidopsis thaliana x Arabidopsis arenosa</name>
    <dbReference type="NCBI Taxonomy" id="1240361"/>
    <lineage>
        <taxon>Eukaryota</taxon>
        <taxon>Viridiplantae</taxon>
        <taxon>Streptophyta</taxon>
        <taxon>Embryophyta</taxon>
        <taxon>Tracheophyta</taxon>
        <taxon>Spermatophyta</taxon>
        <taxon>Magnoliopsida</taxon>
        <taxon>eudicotyledons</taxon>
        <taxon>Gunneridae</taxon>
        <taxon>Pentapetalae</taxon>
        <taxon>rosids</taxon>
        <taxon>malvids</taxon>
        <taxon>Brassicales</taxon>
        <taxon>Brassicaceae</taxon>
        <taxon>Camelineae</taxon>
        <taxon>Arabidopsis</taxon>
    </lineage>
</organism>
<dbReference type="InterPro" id="IPR000571">
    <property type="entry name" value="Znf_CCCH"/>
</dbReference>
<dbReference type="PROSITE" id="PS50104">
    <property type="entry name" value="TIR"/>
    <property type="match status" value="1"/>
</dbReference>
<feature type="domain" description="TF-B3" evidence="7">
    <location>
        <begin position="148"/>
        <end position="211"/>
    </location>
</feature>
<evidence type="ECO:0000256" key="2">
    <source>
        <dbReference type="ARBA" id="ARBA00022737"/>
    </source>
</evidence>
<keyword evidence="8" id="KW-0238">DNA-binding</keyword>
<evidence type="ECO:0000259" key="7">
    <source>
        <dbReference type="PROSITE" id="PS50863"/>
    </source>
</evidence>
<dbReference type="EMBL" id="JAEFBK010000012">
    <property type="protein sequence ID" value="KAG7542229.1"/>
    <property type="molecule type" value="Genomic_DNA"/>
</dbReference>
<feature type="region of interest" description="Disordered" evidence="4">
    <location>
        <begin position="1235"/>
        <end position="1257"/>
    </location>
</feature>
<evidence type="ECO:0000256" key="3">
    <source>
        <dbReference type="PROSITE-ProRule" id="PRU00723"/>
    </source>
</evidence>
<evidence type="ECO:0000313" key="9">
    <source>
        <dbReference type="Proteomes" id="UP000694240"/>
    </source>
</evidence>
<feature type="domain" description="TIR" evidence="6">
    <location>
        <begin position="261"/>
        <end position="422"/>
    </location>
</feature>
<dbReference type="SMART" id="SM01019">
    <property type="entry name" value="B3"/>
    <property type="match status" value="1"/>
</dbReference>
<evidence type="ECO:0000256" key="4">
    <source>
        <dbReference type="SAM" id="MobiDB-lite"/>
    </source>
</evidence>
<reference evidence="8 9" key="1">
    <citation type="submission" date="2020-12" db="EMBL/GenBank/DDBJ databases">
        <title>Concerted genomic and epigenomic changes stabilize Arabidopsis allopolyploids.</title>
        <authorList>
            <person name="Chen Z."/>
        </authorList>
    </citation>
    <scope>NUCLEOTIDE SEQUENCE [LARGE SCALE GENOMIC DNA]</scope>
    <source>
        <strain evidence="8">Allo738</strain>
        <tissue evidence="8">Leaf</tissue>
    </source>
</reference>
<evidence type="ECO:0000259" key="5">
    <source>
        <dbReference type="PROSITE" id="PS50103"/>
    </source>
</evidence>
<dbReference type="InterPro" id="IPR000157">
    <property type="entry name" value="TIR_dom"/>
</dbReference>